<feature type="non-terminal residue" evidence="1">
    <location>
        <position position="1066"/>
    </location>
</feature>
<dbReference type="EMBL" id="GEDC01015948">
    <property type="protein sequence ID" value="JAS21350.1"/>
    <property type="molecule type" value="Transcribed_RNA"/>
</dbReference>
<organism evidence="1">
    <name type="scientific">Clastoptera arizonana</name>
    <name type="common">Arizona spittle bug</name>
    <dbReference type="NCBI Taxonomy" id="38151"/>
    <lineage>
        <taxon>Eukaryota</taxon>
        <taxon>Metazoa</taxon>
        <taxon>Ecdysozoa</taxon>
        <taxon>Arthropoda</taxon>
        <taxon>Hexapoda</taxon>
        <taxon>Insecta</taxon>
        <taxon>Pterygota</taxon>
        <taxon>Neoptera</taxon>
        <taxon>Paraneoptera</taxon>
        <taxon>Hemiptera</taxon>
        <taxon>Auchenorrhyncha</taxon>
        <taxon>Cercopoidea</taxon>
        <taxon>Clastopteridae</taxon>
        <taxon>Clastoptera</taxon>
    </lineage>
</organism>
<sequence length="1066" mass="121381">MDQIEAHFRECCDFVDTSKVAVRKKIISQLTGYLEQSNIREMLHLNTKNDHEFTWDYVLLACHRALIKECEKLKADEAKGKPSDVYDGAKTTVSTLVLNVFSNANAGGVTRLSCKKVMECVFNVFDDSYLRKQFGLLYINILRERVLTNHIYCSELTPEEWKDLFDRLIQFYEEQTRETDMINIAHCIDLTVVEGCLNSNLALTVKKRFSFITSKVKNLINAPMGLKENILHLALNLCRQLKLESRMLICKFGEDIMTEIIHIYEFRAGAAARKQAVLLDLLILLVQAHHPKGVSLEENGAYAHNWEVWKKHLGCLYRLLISNIKEILRKSRNTKDYSMSSNFLTLCVDVFKQIFVLEDSSFNVLEISNISTLNDSMASSSSKHFSLETNFSSILTQLSAIKSPLEKWPWLCVLDAMTTKYPELVNESEFEQILHFFSEQLLTVKEPIVLKHLSTCIISLLKIEVKLNPALLNTKKTCNLWENIWEACLRTCGTDENIHPLIQALLSTGKHLSVIKLLHMFMSGAVPLSNHSLCTLDIVAQHWCILDMVRIEGCKNILDWLFIPIKEELTLLDLNKLASFYKAIPRVGLSLTLKSSAPKLVKEDPNCNDIQDDYLLFGFQQGLLTFPTKPEQKDSATAQRVLQMHEILGPYLFTLIKRNSESLLKQESNEILYMQYIIYHVSMVLEIVTLIQTCDFPCNEELFEILSNLTTQMIKITINILKTTDDRESIKIVLKRLEELWHQGSLNSYTFNSIIIFGPTVSELLVLVFKMASGVVSNKVESEGNSILEFYRQSGANPLDPVAVVEQDSVKLQATKTLIQYCCTKVEEENSSIRNNLLLNLLKLTNMDFEESNNPEFKIQMILTVVKGALVSNEIDPGTLVQLFISVKTLAQKWHKSRFIVLELFEIFKGISEHVQRLQEAEFFPMLMTFVRAFCNFIKKGKYGPHVTAKYIELLGHLAVVDENSTWAFSAEEEQVLGNPSLITFEALTYLSNPLHEVRMAAARVIPQIFLAPNLTVANFCQRDEAFSNMLSFLADGFIVEGDLSPEEEIDESVTRTASALHSIAA</sequence>
<gene>
    <name evidence="1" type="ORF">g.25617</name>
</gene>
<evidence type="ECO:0008006" key="2">
    <source>
        <dbReference type="Google" id="ProtNLM"/>
    </source>
</evidence>
<reference evidence="1" key="1">
    <citation type="submission" date="2015-12" db="EMBL/GenBank/DDBJ databases">
        <title>De novo transcriptome assembly of four potential Pierce s Disease insect vectors from Arizona vineyards.</title>
        <authorList>
            <person name="Tassone E.E."/>
        </authorList>
    </citation>
    <scope>NUCLEOTIDE SEQUENCE</scope>
</reference>
<dbReference type="AlphaFoldDB" id="A0A1B6D6P9"/>
<proteinExistence type="predicted"/>
<accession>A0A1B6D6P9</accession>
<name>A0A1B6D6P9_9HEMI</name>
<protein>
    <recommendedName>
        <fullName evidence="2">Telomere-length maintenance and DNA damage repair domain-containing protein</fullName>
    </recommendedName>
</protein>
<evidence type="ECO:0000313" key="1">
    <source>
        <dbReference type="EMBL" id="JAS21350.1"/>
    </source>
</evidence>